<protein>
    <submittedName>
        <fullName evidence="1">Uncharacterized protein</fullName>
    </submittedName>
</protein>
<organism evidence="1 2">
    <name type="scientific">Multifurca ochricompacta</name>
    <dbReference type="NCBI Taxonomy" id="376703"/>
    <lineage>
        <taxon>Eukaryota</taxon>
        <taxon>Fungi</taxon>
        <taxon>Dikarya</taxon>
        <taxon>Basidiomycota</taxon>
        <taxon>Agaricomycotina</taxon>
        <taxon>Agaricomycetes</taxon>
        <taxon>Russulales</taxon>
        <taxon>Russulaceae</taxon>
        <taxon>Multifurca</taxon>
    </lineage>
</organism>
<dbReference type="EMBL" id="WTXG01000005">
    <property type="protein sequence ID" value="KAI0305610.1"/>
    <property type="molecule type" value="Genomic_DNA"/>
</dbReference>
<gene>
    <name evidence="1" type="ORF">B0F90DRAFT_1080497</name>
</gene>
<keyword evidence="2" id="KW-1185">Reference proteome</keyword>
<dbReference type="Proteomes" id="UP001203297">
    <property type="component" value="Unassembled WGS sequence"/>
</dbReference>
<comment type="caution">
    <text evidence="1">The sequence shown here is derived from an EMBL/GenBank/DDBJ whole genome shotgun (WGS) entry which is preliminary data.</text>
</comment>
<proteinExistence type="predicted"/>
<reference evidence="1" key="1">
    <citation type="journal article" date="2022" name="New Phytol.">
        <title>Evolutionary transition to the ectomycorrhizal habit in the genomes of a hyperdiverse lineage of mushroom-forming fungi.</title>
        <authorList>
            <person name="Looney B."/>
            <person name="Miyauchi S."/>
            <person name="Morin E."/>
            <person name="Drula E."/>
            <person name="Courty P.E."/>
            <person name="Kohler A."/>
            <person name="Kuo A."/>
            <person name="LaButti K."/>
            <person name="Pangilinan J."/>
            <person name="Lipzen A."/>
            <person name="Riley R."/>
            <person name="Andreopoulos W."/>
            <person name="He G."/>
            <person name="Johnson J."/>
            <person name="Nolan M."/>
            <person name="Tritt A."/>
            <person name="Barry K.W."/>
            <person name="Grigoriev I.V."/>
            <person name="Nagy L.G."/>
            <person name="Hibbett D."/>
            <person name="Henrissat B."/>
            <person name="Matheny P.B."/>
            <person name="Labbe J."/>
            <person name="Martin F.M."/>
        </authorList>
    </citation>
    <scope>NUCLEOTIDE SEQUENCE</scope>
    <source>
        <strain evidence="1">BPL690</strain>
    </source>
</reference>
<dbReference type="AlphaFoldDB" id="A0AAD4QQQ5"/>
<evidence type="ECO:0000313" key="1">
    <source>
        <dbReference type="EMBL" id="KAI0305610.1"/>
    </source>
</evidence>
<name>A0AAD4QQQ5_9AGAM</name>
<evidence type="ECO:0000313" key="2">
    <source>
        <dbReference type="Proteomes" id="UP001203297"/>
    </source>
</evidence>
<sequence length="196" mass="22830">MSRILSVVKMPPLVQFRETGASSVLPEGEETIWNKLNRYHRDKLDKRRYNFERAPQNYLDLGKVPRRWAKRCYEEEKRSDKSKRRESDKVINKRRKAENLLMGDLSKIETEQAIGILSSLPTIDYYLYTASPRPHKSQSPGPNPIRGELRDVIPTNFCLRILWLPPLTFHYFISSSPSTDVPKACFPYLTARYLAG</sequence>
<accession>A0AAD4QQQ5</accession>